<reference evidence="2 3" key="1">
    <citation type="journal article" date="2019" name="Appl. Microbiol. Biotechnol.">
        <title>Genome sequence of Isaria javanica and comparative genome analysis insights into family S53 peptidase evolution in fungal entomopathogens.</title>
        <authorList>
            <person name="Lin R."/>
            <person name="Zhang X."/>
            <person name="Xin B."/>
            <person name="Zou M."/>
            <person name="Gao Y."/>
            <person name="Qin F."/>
            <person name="Hu Q."/>
            <person name="Xie B."/>
            <person name="Cheng X."/>
        </authorList>
    </citation>
    <scope>NUCLEOTIDE SEQUENCE [LARGE SCALE GENOMIC DNA]</scope>
    <source>
        <strain evidence="2 3">IJ1G</strain>
    </source>
</reference>
<dbReference type="STRING" id="43265.A0A545UZ16"/>
<dbReference type="EMBL" id="SPUK01000009">
    <property type="protein sequence ID" value="TQV94722.1"/>
    <property type="molecule type" value="Genomic_DNA"/>
</dbReference>
<organism evidence="2 3">
    <name type="scientific">Cordyceps javanica</name>
    <dbReference type="NCBI Taxonomy" id="43265"/>
    <lineage>
        <taxon>Eukaryota</taxon>
        <taxon>Fungi</taxon>
        <taxon>Dikarya</taxon>
        <taxon>Ascomycota</taxon>
        <taxon>Pezizomycotina</taxon>
        <taxon>Sordariomycetes</taxon>
        <taxon>Hypocreomycetidae</taxon>
        <taxon>Hypocreales</taxon>
        <taxon>Cordycipitaceae</taxon>
        <taxon>Cordyceps</taxon>
    </lineage>
</organism>
<evidence type="ECO:0000256" key="1">
    <source>
        <dbReference type="SAM" id="MobiDB-lite"/>
    </source>
</evidence>
<keyword evidence="3" id="KW-1185">Reference proteome</keyword>
<accession>A0A545UZ16</accession>
<feature type="region of interest" description="Disordered" evidence="1">
    <location>
        <begin position="81"/>
        <end position="101"/>
    </location>
</feature>
<name>A0A545UZ16_9HYPO</name>
<evidence type="ECO:0000313" key="2">
    <source>
        <dbReference type="EMBL" id="TQV94722.1"/>
    </source>
</evidence>
<gene>
    <name evidence="2" type="ORF">IF1G_06733</name>
</gene>
<evidence type="ECO:0000313" key="3">
    <source>
        <dbReference type="Proteomes" id="UP000315783"/>
    </source>
</evidence>
<feature type="compositionally biased region" description="Polar residues" evidence="1">
    <location>
        <begin position="84"/>
        <end position="101"/>
    </location>
</feature>
<dbReference type="Proteomes" id="UP000315783">
    <property type="component" value="Unassembled WGS sequence"/>
</dbReference>
<protein>
    <submittedName>
        <fullName evidence="2">Uncharacterized protein</fullName>
    </submittedName>
</protein>
<dbReference type="AlphaFoldDB" id="A0A545UZ16"/>
<sequence>MSSQQPRAILLIQPVTRHVLTGEPAAGHLLTDQSLGGQRLEDLPAFNEIGTDQEEENLSVLNEIGTDQGDEDLLVINDIGKNRPATNQPATNQPATNRPVTNQPVTCEPVICQTVVNQPLTCKPVTCQTVTDQTVTSQTLTCQPVATETAAGPDPLVYFRWVEHYIEPTDRLAQSLAPYHNDTAAVARFLKTKNISQIISVDENSSHWQKSFEDHGFIYVNLHLGIENASKIMFEKAWENFALYRQGTLVWGYGQAYIGTIISSLQVKATLDLRSKLAYAWDRNNYIGNGVDLGQDADILDEWKTSL</sequence>
<proteinExistence type="predicted"/>
<comment type="caution">
    <text evidence="2">The sequence shown here is derived from an EMBL/GenBank/DDBJ whole genome shotgun (WGS) entry which is preliminary data.</text>
</comment>